<gene>
    <name evidence="2" type="ordered locus">Rumal_3397</name>
</gene>
<dbReference type="CDD" id="cd00093">
    <property type="entry name" value="HTH_XRE"/>
    <property type="match status" value="1"/>
</dbReference>
<feature type="domain" description="HTH cro/C1-type" evidence="1">
    <location>
        <begin position="3"/>
        <end position="31"/>
    </location>
</feature>
<dbReference type="InterPro" id="IPR010982">
    <property type="entry name" value="Lambda_DNA-bd_dom_sf"/>
</dbReference>
<dbReference type="Gene3D" id="1.10.260.40">
    <property type="entry name" value="lambda repressor-like DNA-binding domains"/>
    <property type="match status" value="1"/>
</dbReference>
<dbReference type="Pfam" id="PF01381">
    <property type="entry name" value="HTH_3"/>
    <property type="match status" value="1"/>
</dbReference>
<organism evidence="2 3">
    <name type="scientific">Ruminococcus albus (strain ATCC 27210 / DSM 20455 / JCM 14654 / NCDO 2250 / 7)</name>
    <dbReference type="NCBI Taxonomy" id="697329"/>
    <lineage>
        <taxon>Bacteria</taxon>
        <taxon>Bacillati</taxon>
        <taxon>Bacillota</taxon>
        <taxon>Clostridia</taxon>
        <taxon>Eubacteriales</taxon>
        <taxon>Oscillospiraceae</taxon>
        <taxon>Ruminococcus</taxon>
    </lineage>
</organism>
<reference evidence="3" key="1">
    <citation type="journal article" date="2011" name="J. Bacteriol.">
        <title>Complete genome of the cellulolytic ruminal bacterium Ruminococcus albus 7.</title>
        <authorList>
            <person name="Suen G."/>
            <person name="Stevenson D.M."/>
            <person name="Bruce D.C."/>
            <person name="Chertkov O."/>
            <person name="Copeland A."/>
            <person name="Cheng J.F."/>
            <person name="Detter C."/>
            <person name="Detter J.C."/>
            <person name="Goodwin L.A."/>
            <person name="Han C.S."/>
            <person name="Hauser L.J."/>
            <person name="Ivanova N.N."/>
            <person name="Kyrpides N.C."/>
            <person name="Land M.L."/>
            <person name="Lapidus A."/>
            <person name="Lucas S."/>
            <person name="Ovchinnikova G."/>
            <person name="Pitluck S."/>
            <person name="Tapia R."/>
            <person name="Woyke T."/>
            <person name="Boyum J."/>
            <person name="Mead D."/>
            <person name="Weimer P.J."/>
        </authorList>
    </citation>
    <scope>NUCLEOTIDE SEQUENCE [LARGE SCALE GENOMIC DNA]</scope>
    <source>
        <strain evidence="3">ATCC 27210 / DSM 20455 / JCM 14654 / NCDO 2250 / 7</strain>
        <plasmid evidence="3">pRUMAL01</plasmid>
    </source>
</reference>
<dbReference type="AlphaFoldDB" id="E6UJK8"/>
<name>E6UJK8_RUMA7</name>
<evidence type="ECO:0000313" key="2">
    <source>
        <dbReference type="EMBL" id="ADU23854.1"/>
    </source>
</evidence>
<dbReference type="InterPro" id="IPR001387">
    <property type="entry name" value="Cro/C1-type_HTH"/>
</dbReference>
<dbReference type="GO" id="GO:0003677">
    <property type="term" value="F:DNA binding"/>
    <property type="evidence" value="ECO:0007669"/>
    <property type="project" value="InterPro"/>
</dbReference>
<evidence type="ECO:0000259" key="1">
    <source>
        <dbReference type="PROSITE" id="PS50943"/>
    </source>
</evidence>
<proteinExistence type="predicted"/>
<dbReference type="eggNOG" id="COG2944">
    <property type="taxonomic scope" value="Bacteria"/>
</dbReference>
<accession>E6UJK8</accession>
<dbReference type="SUPFAM" id="SSF47413">
    <property type="entry name" value="lambda repressor-like DNA-binding domains"/>
    <property type="match status" value="1"/>
</dbReference>
<dbReference type="Proteomes" id="UP000006919">
    <property type="component" value="Plasmid pRUMAL01"/>
</dbReference>
<keyword evidence="2" id="KW-0614">Plasmid</keyword>
<evidence type="ECO:0000313" key="3">
    <source>
        <dbReference type="Proteomes" id="UP000006919"/>
    </source>
</evidence>
<dbReference type="KEGG" id="ral:Rumal_3397"/>
<dbReference type="PROSITE" id="PS50943">
    <property type="entry name" value="HTH_CROC1"/>
    <property type="match status" value="1"/>
</dbReference>
<sequence length="59" mass="6819">MTVKEMRAKTGLSQAQFAKLLGIPKRTIENWDGGKSNCHEYTIKLIDYFLTHEGLYNEE</sequence>
<geneLocation type="plasmid" evidence="2 3">
    <name>pRUMAL01</name>
</geneLocation>
<dbReference type="HOGENOM" id="CLU_191405_2_0_9"/>
<dbReference type="EMBL" id="CP002404">
    <property type="protein sequence ID" value="ADU23854.1"/>
    <property type="molecule type" value="Genomic_DNA"/>
</dbReference>
<protein>
    <recommendedName>
        <fullName evidence="1">HTH cro/C1-type domain-containing protein</fullName>
    </recommendedName>
</protein>